<sequence>MNQINDRRYPPPALVAADFASAAAERIEKENSEHFLYLMALIDRALFRELPSRMKALYEKRSKPHIPWCAKGVPAVGWALPRPVEPDG</sequence>
<gene>
    <name evidence="1" type="ORF">AK812_SmicGene45225</name>
</gene>
<evidence type="ECO:0000313" key="1">
    <source>
        <dbReference type="EMBL" id="OLP75051.1"/>
    </source>
</evidence>
<organism evidence="1 2">
    <name type="scientific">Symbiodinium microadriaticum</name>
    <name type="common">Dinoflagellate</name>
    <name type="synonym">Zooxanthella microadriatica</name>
    <dbReference type="NCBI Taxonomy" id="2951"/>
    <lineage>
        <taxon>Eukaryota</taxon>
        <taxon>Sar</taxon>
        <taxon>Alveolata</taxon>
        <taxon>Dinophyceae</taxon>
        <taxon>Suessiales</taxon>
        <taxon>Symbiodiniaceae</taxon>
        <taxon>Symbiodinium</taxon>
    </lineage>
</organism>
<feature type="non-terminal residue" evidence="1">
    <location>
        <position position="88"/>
    </location>
</feature>
<keyword evidence="2" id="KW-1185">Reference proteome</keyword>
<dbReference type="Proteomes" id="UP000186817">
    <property type="component" value="Unassembled WGS sequence"/>
</dbReference>
<accession>A0A1Q9BWJ1</accession>
<dbReference type="EMBL" id="LSRX01002855">
    <property type="protein sequence ID" value="OLP75051.1"/>
    <property type="molecule type" value="Genomic_DNA"/>
</dbReference>
<evidence type="ECO:0000313" key="2">
    <source>
        <dbReference type="Proteomes" id="UP000186817"/>
    </source>
</evidence>
<reference evidence="1 2" key="1">
    <citation type="submission" date="2016-02" db="EMBL/GenBank/DDBJ databases">
        <title>Genome analysis of coral dinoflagellate symbionts highlights evolutionary adaptations to a symbiotic lifestyle.</title>
        <authorList>
            <person name="Aranda M."/>
            <person name="Li Y."/>
            <person name="Liew Y.J."/>
            <person name="Baumgarten S."/>
            <person name="Simakov O."/>
            <person name="Wilson M."/>
            <person name="Piel J."/>
            <person name="Ashoor H."/>
            <person name="Bougouffa S."/>
            <person name="Bajic V.B."/>
            <person name="Ryu T."/>
            <person name="Ravasi T."/>
            <person name="Bayer T."/>
            <person name="Micklem G."/>
            <person name="Kim H."/>
            <person name="Bhak J."/>
            <person name="Lajeunesse T.C."/>
            <person name="Voolstra C.R."/>
        </authorList>
    </citation>
    <scope>NUCLEOTIDE SEQUENCE [LARGE SCALE GENOMIC DNA]</scope>
    <source>
        <strain evidence="1 2">CCMP2467</strain>
    </source>
</reference>
<comment type="caution">
    <text evidence="1">The sequence shown here is derived from an EMBL/GenBank/DDBJ whole genome shotgun (WGS) entry which is preliminary data.</text>
</comment>
<name>A0A1Q9BWJ1_SYMMI</name>
<proteinExistence type="predicted"/>
<protein>
    <submittedName>
        <fullName evidence="1">Uncharacterized protein</fullName>
    </submittedName>
</protein>
<dbReference type="AlphaFoldDB" id="A0A1Q9BWJ1"/>